<keyword evidence="3" id="KW-1185">Reference proteome</keyword>
<organism evidence="2 3">
    <name type="scientific">Laetiporus sulphureus 93-53</name>
    <dbReference type="NCBI Taxonomy" id="1314785"/>
    <lineage>
        <taxon>Eukaryota</taxon>
        <taxon>Fungi</taxon>
        <taxon>Dikarya</taxon>
        <taxon>Basidiomycota</taxon>
        <taxon>Agaricomycotina</taxon>
        <taxon>Agaricomycetes</taxon>
        <taxon>Polyporales</taxon>
        <taxon>Laetiporus</taxon>
    </lineage>
</organism>
<dbReference type="GeneID" id="63823656"/>
<proteinExistence type="predicted"/>
<evidence type="ECO:0000313" key="3">
    <source>
        <dbReference type="Proteomes" id="UP000076871"/>
    </source>
</evidence>
<dbReference type="STRING" id="1314785.A0A165C8G6"/>
<dbReference type="EMBL" id="KV427653">
    <property type="protein sequence ID" value="KZT02383.1"/>
    <property type="molecule type" value="Genomic_DNA"/>
</dbReference>
<feature type="region of interest" description="Disordered" evidence="1">
    <location>
        <begin position="1"/>
        <end position="20"/>
    </location>
</feature>
<dbReference type="AlphaFoldDB" id="A0A165C8G6"/>
<gene>
    <name evidence="2" type="ORF">LAESUDRAFT_706431</name>
</gene>
<feature type="region of interest" description="Disordered" evidence="1">
    <location>
        <begin position="36"/>
        <end position="185"/>
    </location>
</feature>
<evidence type="ECO:0000313" key="2">
    <source>
        <dbReference type="EMBL" id="KZT02383.1"/>
    </source>
</evidence>
<protein>
    <submittedName>
        <fullName evidence="2">Uncharacterized protein</fullName>
    </submittedName>
</protein>
<accession>A0A165C8G6</accession>
<name>A0A165C8G6_9APHY</name>
<feature type="compositionally biased region" description="Low complexity" evidence="1">
    <location>
        <begin position="118"/>
        <end position="153"/>
    </location>
</feature>
<evidence type="ECO:0000256" key="1">
    <source>
        <dbReference type="SAM" id="MobiDB-lite"/>
    </source>
</evidence>
<dbReference type="InParanoid" id="A0A165C8G6"/>
<dbReference type="OrthoDB" id="8922241at2759"/>
<sequence>MPMRSRGPSPLAVPTQQDFVHRVSHRRAAVRLRQCLQESDSEDEKIKEESDDEFLPTLRTTPRKKHFQPYPRTPSSNRDLIMPPNSSTSSPPKTPRRSRNVTSSPQKTPRRSTKLVYSFSSASASSSSSLSSLTSLSSSPSKPSSSPSSPNSPKRLAPPRNAQIALSPEQLSAARTRVESSRSPKCPVACGFVQKRFRPQDMLRHVETHLRASKGGSASQWVCRGVPEAQAARYLVKNYDYPNVWKGVRMVGGCMGGFSRRDALARHLKNNKQLCVGDFKYLGSD</sequence>
<dbReference type="Proteomes" id="UP000076871">
    <property type="component" value="Unassembled WGS sequence"/>
</dbReference>
<reference evidence="2 3" key="1">
    <citation type="journal article" date="2016" name="Mol. Biol. Evol.">
        <title>Comparative Genomics of Early-Diverging Mushroom-Forming Fungi Provides Insights into the Origins of Lignocellulose Decay Capabilities.</title>
        <authorList>
            <person name="Nagy L.G."/>
            <person name="Riley R."/>
            <person name="Tritt A."/>
            <person name="Adam C."/>
            <person name="Daum C."/>
            <person name="Floudas D."/>
            <person name="Sun H."/>
            <person name="Yadav J.S."/>
            <person name="Pangilinan J."/>
            <person name="Larsson K.H."/>
            <person name="Matsuura K."/>
            <person name="Barry K."/>
            <person name="Labutti K."/>
            <person name="Kuo R."/>
            <person name="Ohm R.A."/>
            <person name="Bhattacharya S.S."/>
            <person name="Shirouzu T."/>
            <person name="Yoshinaga Y."/>
            <person name="Martin F.M."/>
            <person name="Grigoriev I.V."/>
            <person name="Hibbett D.S."/>
        </authorList>
    </citation>
    <scope>NUCLEOTIDE SEQUENCE [LARGE SCALE GENOMIC DNA]</scope>
    <source>
        <strain evidence="2 3">93-53</strain>
    </source>
</reference>
<dbReference type="RefSeq" id="XP_040760123.1">
    <property type="nucleotide sequence ID" value="XM_040906627.1"/>
</dbReference>
<feature type="compositionally biased region" description="Acidic residues" evidence="1">
    <location>
        <begin position="39"/>
        <end position="54"/>
    </location>
</feature>